<evidence type="ECO:0000313" key="1">
    <source>
        <dbReference type="EMBL" id="DAD88465.1"/>
    </source>
</evidence>
<protein>
    <submittedName>
        <fullName evidence="1">Uncharacterized protein</fullName>
    </submittedName>
</protein>
<sequence>MKKKVKKNRLFSAFLLEICLKTNIIEMQI</sequence>
<reference evidence="1" key="1">
    <citation type="journal article" date="2021" name="Proc. Natl. Acad. Sci. U.S.A.">
        <title>A Catalog of Tens of Thousands of Viruses from Human Metagenomes Reveals Hidden Associations with Chronic Diseases.</title>
        <authorList>
            <person name="Tisza M.J."/>
            <person name="Buck C.B."/>
        </authorList>
    </citation>
    <scope>NUCLEOTIDE SEQUENCE</scope>
    <source>
        <strain evidence="1">Cttxo15</strain>
    </source>
</reference>
<organism evidence="1">
    <name type="scientific">Podoviridae sp. cttxo15</name>
    <dbReference type="NCBI Taxonomy" id="2826584"/>
    <lineage>
        <taxon>Viruses</taxon>
        <taxon>Duplodnaviria</taxon>
        <taxon>Heunggongvirae</taxon>
        <taxon>Uroviricota</taxon>
        <taxon>Caudoviricetes</taxon>
    </lineage>
</organism>
<accession>A0A8S5N1H8</accession>
<dbReference type="EMBL" id="BK015041">
    <property type="protein sequence ID" value="DAD88465.1"/>
    <property type="molecule type" value="Genomic_DNA"/>
</dbReference>
<name>A0A8S5N1H8_9CAUD</name>
<proteinExistence type="predicted"/>